<dbReference type="EMBL" id="KN840838">
    <property type="protein sequence ID" value="KIP01272.1"/>
    <property type="molecule type" value="Genomic_DNA"/>
</dbReference>
<evidence type="ECO:0000313" key="1">
    <source>
        <dbReference type="EMBL" id="KIP01272.1"/>
    </source>
</evidence>
<protein>
    <submittedName>
        <fullName evidence="1">Uncharacterized protein</fullName>
    </submittedName>
</protein>
<dbReference type="OrthoDB" id="66095at2759"/>
<organism evidence="1 2">
    <name type="scientific">Phlebiopsis gigantea (strain 11061_1 CR5-6)</name>
    <name type="common">White-rot fungus</name>
    <name type="synonym">Peniophora gigantea</name>
    <dbReference type="NCBI Taxonomy" id="745531"/>
    <lineage>
        <taxon>Eukaryota</taxon>
        <taxon>Fungi</taxon>
        <taxon>Dikarya</taxon>
        <taxon>Basidiomycota</taxon>
        <taxon>Agaricomycotina</taxon>
        <taxon>Agaricomycetes</taxon>
        <taxon>Polyporales</taxon>
        <taxon>Phanerochaetaceae</taxon>
        <taxon>Phlebiopsis</taxon>
    </lineage>
</organism>
<dbReference type="AlphaFoldDB" id="A0A0C3RYJ4"/>
<evidence type="ECO:0000313" key="2">
    <source>
        <dbReference type="Proteomes" id="UP000053257"/>
    </source>
</evidence>
<accession>A0A0C3RYJ4</accession>
<proteinExistence type="predicted"/>
<dbReference type="HOGENOM" id="CLU_1835869_0_0_1"/>
<gene>
    <name evidence="1" type="ORF">PHLGIDRAFT_80773</name>
</gene>
<name>A0A0C3RYJ4_PHLG1</name>
<keyword evidence="2" id="KW-1185">Reference proteome</keyword>
<sequence length="140" mass="16394">MNRPRNIFNSVHHADVPVLSLYLSRPEYSDFLDCVLRVSLVIKGHDQGWSGYPDDKGTDRNSWTWYSIGTDDPRTHEQRLVTNLHAVEETQTHVFEWDRDSTIVQWLKEGKKVEVWAHARYPGWQNHVEYAELSVACFPL</sequence>
<reference evidence="1 2" key="1">
    <citation type="journal article" date="2014" name="PLoS Genet.">
        <title>Analysis of the Phlebiopsis gigantea genome, transcriptome and secretome provides insight into its pioneer colonization strategies of wood.</title>
        <authorList>
            <person name="Hori C."/>
            <person name="Ishida T."/>
            <person name="Igarashi K."/>
            <person name="Samejima M."/>
            <person name="Suzuki H."/>
            <person name="Master E."/>
            <person name="Ferreira P."/>
            <person name="Ruiz-Duenas F.J."/>
            <person name="Held B."/>
            <person name="Canessa P."/>
            <person name="Larrondo L.F."/>
            <person name="Schmoll M."/>
            <person name="Druzhinina I.S."/>
            <person name="Kubicek C.P."/>
            <person name="Gaskell J.A."/>
            <person name="Kersten P."/>
            <person name="St John F."/>
            <person name="Glasner J."/>
            <person name="Sabat G."/>
            <person name="Splinter BonDurant S."/>
            <person name="Syed K."/>
            <person name="Yadav J."/>
            <person name="Mgbeahuruike A.C."/>
            <person name="Kovalchuk A."/>
            <person name="Asiegbu F.O."/>
            <person name="Lackner G."/>
            <person name="Hoffmeister D."/>
            <person name="Rencoret J."/>
            <person name="Gutierrez A."/>
            <person name="Sun H."/>
            <person name="Lindquist E."/>
            <person name="Barry K."/>
            <person name="Riley R."/>
            <person name="Grigoriev I.V."/>
            <person name="Henrissat B."/>
            <person name="Kues U."/>
            <person name="Berka R.M."/>
            <person name="Martinez A.T."/>
            <person name="Covert S.F."/>
            <person name="Blanchette R.A."/>
            <person name="Cullen D."/>
        </authorList>
    </citation>
    <scope>NUCLEOTIDE SEQUENCE [LARGE SCALE GENOMIC DNA]</scope>
    <source>
        <strain evidence="1 2">11061_1 CR5-6</strain>
    </source>
</reference>
<dbReference type="Proteomes" id="UP000053257">
    <property type="component" value="Unassembled WGS sequence"/>
</dbReference>
<dbReference type="STRING" id="745531.A0A0C3RYJ4"/>